<organism evidence="2 3">
    <name type="scientific">Streptomyces xanthochromogenes</name>
    <dbReference type="NCBI Taxonomy" id="67384"/>
    <lineage>
        <taxon>Bacteria</taxon>
        <taxon>Bacillati</taxon>
        <taxon>Actinomycetota</taxon>
        <taxon>Actinomycetes</taxon>
        <taxon>Kitasatosporales</taxon>
        <taxon>Streptomycetaceae</taxon>
        <taxon>Streptomyces</taxon>
    </lineage>
</organism>
<reference evidence="3" key="1">
    <citation type="journal article" date="2019" name="Int. J. Syst. Evol. Microbiol.">
        <title>The Global Catalogue of Microorganisms (GCM) 10K type strain sequencing project: providing services to taxonomists for standard genome sequencing and annotation.</title>
        <authorList>
            <consortium name="The Broad Institute Genomics Platform"/>
            <consortium name="The Broad Institute Genome Sequencing Center for Infectious Disease"/>
            <person name="Wu L."/>
            <person name="Ma J."/>
        </authorList>
    </citation>
    <scope>NUCLEOTIDE SEQUENCE [LARGE SCALE GENOMIC DNA]</scope>
    <source>
        <strain evidence="3">JCM 4594</strain>
    </source>
</reference>
<evidence type="ECO:0008006" key="4">
    <source>
        <dbReference type="Google" id="ProtNLM"/>
    </source>
</evidence>
<name>A0ABQ2ZQA0_9ACTN</name>
<keyword evidence="3" id="KW-1185">Reference proteome</keyword>
<gene>
    <name evidence="2" type="ORF">GCM10010326_14160</name>
</gene>
<dbReference type="EMBL" id="BMUU01000002">
    <property type="protein sequence ID" value="GGY22184.1"/>
    <property type="molecule type" value="Genomic_DNA"/>
</dbReference>
<evidence type="ECO:0000313" key="2">
    <source>
        <dbReference type="EMBL" id="GGY22184.1"/>
    </source>
</evidence>
<evidence type="ECO:0000256" key="1">
    <source>
        <dbReference type="SAM" id="MobiDB-lite"/>
    </source>
</evidence>
<evidence type="ECO:0000313" key="3">
    <source>
        <dbReference type="Proteomes" id="UP000600946"/>
    </source>
</evidence>
<accession>A0ABQ2ZQA0</accession>
<dbReference type="Proteomes" id="UP000600946">
    <property type="component" value="Unassembled WGS sequence"/>
</dbReference>
<feature type="region of interest" description="Disordered" evidence="1">
    <location>
        <begin position="1"/>
        <end position="20"/>
    </location>
</feature>
<proteinExistence type="predicted"/>
<protein>
    <recommendedName>
        <fullName evidence="4">Amidase</fullName>
    </recommendedName>
</protein>
<comment type="caution">
    <text evidence="2">The sequence shown here is derived from an EMBL/GenBank/DDBJ whole genome shotgun (WGS) entry which is preliminary data.</text>
</comment>
<sequence>MGGLSGGCAPGPPGSAADRAWPTAQFPAPLAVPVPVGVFGLPPAPLAVPALGHLQPVMGVPLALKALGEFEDERP</sequence>